<comment type="subcellular location">
    <subcellularLocation>
        <location evidence="1">Secreted</location>
    </subcellularLocation>
</comment>
<evidence type="ECO:0000256" key="4">
    <source>
        <dbReference type="ARBA" id="ARBA00022900"/>
    </source>
</evidence>
<dbReference type="InterPro" id="IPR001239">
    <property type="entry name" value="Prot_inh_Kazal-m"/>
</dbReference>
<dbReference type="GO" id="GO:0005576">
    <property type="term" value="C:extracellular region"/>
    <property type="evidence" value="ECO:0007669"/>
    <property type="project" value="UniProtKB-SubCell"/>
</dbReference>
<dbReference type="PROSITE" id="PS00282">
    <property type="entry name" value="KAZAL_1"/>
    <property type="match status" value="1"/>
</dbReference>
<organism evidence="8 9">
    <name type="scientific">Gopherus evgoodei</name>
    <name type="common">Goodes thornscrub tortoise</name>
    <dbReference type="NCBI Taxonomy" id="1825980"/>
    <lineage>
        <taxon>Eukaryota</taxon>
        <taxon>Metazoa</taxon>
        <taxon>Chordata</taxon>
        <taxon>Craniata</taxon>
        <taxon>Vertebrata</taxon>
        <taxon>Euteleostomi</taxon>
        <taxon>Archelosauria</taxon>
        <taxon>Testudinata</taxon>
        <taxon>Testudines</taxon>
        <taxon>Cryptodira</taxon>
        <taxon>Durocryptodira</taxon>
        <taxon>Testudinoidea</taxon>
        <taxon>Testudinidae</taxon>
        <taxon>Gopherus</taxon>
    </lineage>
</organism>
<dbReference type="PANTHER" id="PTHR47499:SF1">
    <property type="entry name" value="SERINE PROTEASE INHIBITOR KAZAL-TYPE 7"/>
    <property type="match status" value="1"/>
</dbReference>
<dbReference type="Pfam" id="PF00050">
    <property type="entry name" value="Kazal_1"/>
    <property type="match status" value="1"/>
</dbReference>
<dbReference type="PRINTS" id="PR00290">
    <property type="entry name" value="KAZALINHBTR"/>
</dbReference>
<evidence type="ECO:0000256" key="3">
    <source>
        <dbReference type="ARBA" id="ARBA00022690"/>
    </source>
</evidence>
<reference evidence="8" key="1">
    <citation type="submission" date="2025-08" db="UniProtKB">
        <authorList>
            <consortium name="Ensembl"/>
        </authorList>
    </citation>
    <scope>IDENTIFICATION</scope>
</reference>
<evidence type="ECO:0000313" key="8">
    <source>
        <dbReference type="Ensembl" id="ENSGEVP00005015802.1"/>
    </source>
</evidence>
<dbReference type="Proteomes" id="UP000694390">
    <property type="component" value="Unassembled WGS sequence"/>
</dbReference>
<accession>A0A8C4WHY0</accession>
<dbReference type="InterPro" id="IPR050159">
    <property type="entry name" value="Kazal-type_SerProtInhib"/>
</dbReference>
<evidence type="ECO:0000313" key="9">
    <source>
        <dbReference type="Proteomes" id="UP000694390"/>
    </source>
</evidence>
<name>A0A8C4WHY0_9SAUR</name>
<dbReference type="PANTHER" id="PTHR47499">
    <property type="entry name" value="SERINE PROTEASE INHIBITOR KAZAL-TYPE 7 SPINK7"/>
    <property type="match status" value="1"/>
</dbReference>
<feature type="domain" description="Kazal-like" evidence="7">
    <location>
        <begin position="12"/>
        <end position="73"/>
    </location>
</feature>
<sequence>MLLNLHSNNNFFVWQIDCSKYPRTKDPRKIACPRNFEPVCGTDGVTYSNECVLCVAILNGATIDLAHEGKCKEKVVAHFSLFLVITKIYT</sequence>
<evidence type="ECO:0000259" key="7">
    <source>
        <dbReference type="PROSITE" id="PS51465"/>
    </source>
</evidence>
<evidence type="ECO:0000256" key="6">
    <source>
        <dbReference type="ARBA" id="ARBA00023180"/>
    </source>
</evidence>
<keyword evidence="2" id="KW-0964">Secreted</keyword>
<dbReference type="Ensembl" id="ENSGEVT00005016604.1">
    <property type="protein sequence ID" value="ENSGEVP00005015802.1"/>
    <property type="gene ID" value="ENSGEVG00005011251.1"/>
</dbReference>
<reference evidence="8" key="2">
    <citation type="submission" date="2025-09" db="UniProtKB">
        <authorList>
            <consortium name="Ensembl"/>
        </authorList>
    </citation>
    <scope>IDENTIFICATION</scope>
</reference>
<keyword evidence="9" id="KW-1185">Reference proteome</keyword>
<proteinExistence type="predicted"/>
<dbReference type="InterPro" id="IPR036058">
    <property type="entry name" value="Kazal_dom_sf"/>
</dbReference>
<dbReference type="SMART" id="SM00280">
    <property type="entry name" value="KAZAL"/>
    <property type="match status" value="1"/>
</dbReference>
<dbReference type="GO" id="GO:0004867">
    <property type="term" value="F:serine-type endopeptidase inhibitor activity"/>
    <property type="evidence" value="ECO:0007669"/>
    <property type="project" value="UniProtKB-KW"/>
</dbReference>
<evidence type="ECO:0000256" key="5">
    <source>
        <dbReference type="ARBA" id="ARBA00023157"/>
    </source>
</evidence>
<dbReference type="GeneTree" id="ENSGT01030000235731"/>
<dbReference type="InterPro" id="IPR002350">
    <property type="entry name" value="Kazal_dom"/>
</dbReference>
<dbReference type="OrthoDB" id="126772at2759"/>
<keyword evidence="4" id="KW-0722">Serine protease inhibitor</keyword>
<dbReference type="AlphaFoldDB" id="A0A8C4WHY0"/>
<keyword evidence="5" id="KW-1015">Disulfide bond</keyword>
<dbReference type="PROSITE" id="PS51465">
    <property type="entry name" value="KAZAL_2"/>
    <property type="match status" value="1"/>
</dbReference>
<dbReference type="Gene3D" id="3.30.60.30">
    <property type="match status" value="1"/>
</dbReference>
<evidence type="ECO:0000256" key="2">
    <source>
        <dbReference type="ARBA" id="ARBA00022525"/>
    </source>
</evidence>
<evidence type="ECO:0000256" key="1">
    <source>
        <dbReference type="ARBA" id="ARBA00004613"/>
    </source>
</evidence>
<keyword evidence="3" id="KW-0646">Protease inhibitor</keyword>
<dbReference type="FunFam" id="3.30.60.30:FF:000036">
    <property type="entry name" value="Ovomucoid"/>
    <property type="match status" value="1"/>
</dbReference>
<keyword evidence="6" id="KW-0325">Glycoprotein</keyword>
<dbReference type="SUPFAM" id="SSF100895">
    <property type="entry name" value="Kazal-type serine protease inhibitors"/>
    <property type="match status" value="1"/>
</dbReference>
<protein>
    <recommendedName>
        <fullName evidence="7">Kazal-like domain-containing protein</fullName>
    </recommendedName>
</protein>